<dbReference type="AlphaFoldDB" id="A0A1Q9ETK4"/>
<evidence type="ECO:0000256" key="1">
    <source>
        <dbReference type="SAM" id="MobiDB-lite"/>
    </source>
</evidence>
<feature type="region of interest" description="Disordered" evidence="1">
    <location>
        <begin position="1"/>
        <end position="110"/>
    </location>
</feature>
<reference evidence="2 3" key="1">
    <citation type="submission" date="2016-02" db="EMBL/GenBank/DDBJ databases">
        <title>Genome analysis of coral dinoflagellate symbionts highlights evolutionary adaptations to a symbiotic lifestyle.</title>
        <authorList>
            <person name="Aranda M."/>
            <person name="Li Y."/>
            <person name="Liew Y.J."/>
            <person name="Baumgarten S."/>
            <person name="Simakov O."/>
            <person name="Wilson M."/>
            <person name="Piel J."/>
            <person name="Ashoor H."/>
            <person name="Bougouffa S."/>
            <person name="Bajic V.B."/>
            <person name="Ryu T."/>
            <person name="Ravasi T."/>
            <person name="Bayer T."/>
            <person name="Micklem G."/>
            <person name="Kim H."/>
            <person name="Bhak J."/>
            <person name="Lajeunesse T.C."/>
            <person name="Voolstra C.R."/>
        </authorList>
    </citation>
    <scope>NUCLEOTIDE SEQUENCE [LARGE SCALE GENOMIC DNA]</scope>
    <source>
        <strain evidence="2 3">CCMP2467</strain>
    </source>
</reference>
<sequence>MPRSRRSQTPEQKLPKFDSLGRQSRESLQAERSRQHGGESQHVSAPPSFRASKPSSRPSSSGPVRPPSGGGSSPRRASGAGLPASESVGGQQTESASAADEEELAAPPATLTPVALAAAATAAQLERRLREARVSNVSSVPGGPNRRRPHTAGRDRFTRPAHYGGNEGSERQSRDENLSLRRGRNKFLYFLGKGGPGPCWTLHVPTGRDETPLTGHGRAQQRRTRCPELIFLVAVSTGWLDPGQKPSYDPTSAAEKAALEAAFDQVMKAQGQPLSTPQPPVADEQRQSVRVFSFTGAAATDPNAGQLQAASKIPPPQEIDEVEAASPAFGRPMVPANQAMVQQAPQPGLSTAQPMAQSTTQSMAQPKAMAQPGTMSMQTQWQPSQSTSMAVRPMSASRGGTVEDRLQHMEEMMFRYQWWRRIDYWLPDFHRPDQTGPVRHDGPHTFYGQAVRTGVAPRPTLAGNPAVGVPRTLGDDMATFMIWITFPSTLLVPKLLQVLRGGLFELRGDECIWLSNQVLNFSFSPRSALLLFTFGLSIRLQQGLLNPEYGRMLTTIGLRLSWNRWNTLLNSSRVWNRRYLDYFIGMMPTTTFVLHPSTDAATLSGMVVLSHPIESDYLVHALNSTFNNSRVFYRLFHLPVPARAYEALTNSYWWDEVPRELLQHYAFHEIQMRRQQEAEAECSMFHEIQMRRQQEAEAECSMILKGNPKKELQWRL</sequence>
<gene>
    <name evidence="2" type="ORF">AK812_SmicGene5467</name>
</gene>
<feature type="compositionally biased region" description="Low complexity" evidence="1">
    <location>
        <begin position="44"/>
        <end position="63"/>
    </location>
</feature>
<dbReference type="EMBL" id="LSRX01000072">
    <property type="protein sequence ID" value="OLQ10756.1"/>
    <property type="molecule type" value="Genomic_DNA"/>
</dbReference>
<protein>
    <submittedName>
        <fullName evidence="2">Uncharacterized protein</fullName>
    </submittedName>
</protein>
<feature type="compositionally biased region" description="Basic and acidic residues" evidence="1">
    <location>
        <begin position="23"/>
        <end position="39"/>
    </location>
</feature>
<organism evidence="2 3">
    <name type="scientific">Symbiodinium microadriaticum</name>
    <name type="common">Dinoflagellate</name>
    <name type="synonym">Zooxanthella microadriatica</name>
    <dbReference type="NCBI Taxonomy" id="2951"/>
    <lineage>
        <taxon>Eukaryota</taxon>
        <taxon>Sar</taxon>
        <taxon>Alveolata</taxon>
        <taxon>Dinophyceae</taxon>
        <taxon>Suessiales</taxon>
        <taxon>Symbiodiniaceae</taxon>
        <taxon>Symbiodinium</taxon>
    </lineage>
</organism>
<feature type="compositionally biased region" description="Basic and acidic residues" evidence="1">
    <location>
        <begin position="168"/>
        <end position="177"/>
    </location>
</feature>
<keyword evidence="3" id="KW-1185">Reference proteome</keyword>
<dbReference type="OrthoDB" id="422407at2759"/>
<dbReference type="Proteomes" id="UP000186817">
    <property type="component" value="Unassembled WGS sequence"/>
</dbReference>
<evidence type="ECO:0000313" key="2">
    <source>
        <dbReference type="EMBL" id="OLQ10756.1"/>
    </source>
</evidence>
<proteinExistence type="predicted"/>
<name>A0A1Q9ETK4_SYMMI</name>
<comment type="caution">
    <text evidence="2">The sequence shown here is derived from an EMBL/GenBank/DDBJ whole genome shotgun (WGS) entry which is preliminary data.</text>
</comment>
<accession>A0A1Q9ETK4</accession>
<feature type="region of interest" description="Disordered" evidence="1">
    <location>
        <begin position="130"/>
        <end position="177"/>
    </location>
</feature>
<evidence type="ECO:0000313" key="3">
    <source>
        <dbReference type="Proteomes" id="UP000186817"/>
    </source>
</evidence>